<dbReference type="SMART" id="SM00271">
    <property type="entry name" value="DnaJ"/>
    <property type="match status" value="1"/>
</dbReference>
<comment type="caution">
    <text evidence="4">The sequence shown here is derived from an EMBL/GenBank/DDBJ whole genome shotgun (WGS) entry which is preliminary data.</text>
</comment>
<evidence type="ECO:0000256" key="1">
    <source>
        <dbReference type="SAM" id="MobiDB-lite"/>
    </source>
</evidence>
<dbReference type="AlphaFoldDB" id="A0A8K1FSF6"/>
<accession>A0A8K1FSF6</accession>
<evidence type="ECO:0000313" key="5">
    <source>
        <dbReference type="Proteomes" id="UP000794436"/>
    </source>
</evidence>
<keyword evidence="5" id="KW-1185">Reference proteome</keyword>
<reference evidence="4" key="1">
    <citation type="submission" date="2019-03" db="EMBL/GenBank/DDBJ databases">
        <title>Long read genome sequence of the mycoparasitic Pythium oligandrum ATCC 38472 isolated from sugarbeet rhizosphere.</title>
        <authorList>
            <person name="Gaulin E."/>
        </authorList>
    </citation>
    <scope>NUCLEOTIDE SEQUENCE</scope>
    <source>
        <strain evidence="4">ATCC 38472_TT</strain>
    </source>
</reference>
<dbReference type="Proteomes" id="UP000794436">
    <property type="component" value="Unassembled WGS sequence"/>
</dbReference>
<dbReference type="PROSITE" id="PS00636">
    <property type="entry name" value="DNAJ_1"/>
    <property type="match status" value="1"/>
</dbReference>
<feature type="domain" description="J" evidence="3">
    <location>
        <begin position="35"/>
        <end position="99"/>
    </location>
</feature>
<dbReference type="InterPro" id="IPR018253">
    <property type="entry name" value="DnaJ_domain_CS"/>
</dbReference>
<dbReference type="PRINTS" id="PR00625">
    <property type="entry name" value="JDOMAIN"/>
</dbReference>
<keyword evidence="2" id="KW-0472">Membrane</keyword>
<evidence type="ECO:0000256" key="2">
    <source>
        <dbReference type="SAM" id="Phobius"/>
    </source>
</evidence>
<dbReference type="InterPro" id="IPR050817">
    <property type="entry name" value="DjlA_DnaK_co-chaperone"/>
</dbReference>
<dbReference type="Gene3D" id="1.10.287.110">
    <property type="entry name" value="DnaJ domain"/>
    <property type="match status" value="1"/>
</dbReference>
<dbReference type="EMBL" id="SPLM01000002">
    <property type="protein sequence ID" value="TMW68503.1"/>
    <property type="molecule type" value="Genomic_DNA"/>
</dbReference>
<proteinExistence type="predicted"/>
<dbReference type="OrthoDB" id="70802at2759"/>
<gene>
    <name evidence="4" type="ORF">Poli38472_005971</name>
</gene>
<dbReference type="InterPro" id="IPR001623">
    <property type="entry name" value="DnaJ_domain"/>
</dbReference>
<dbReference type="PANTHER" id="PTHR24074">
    <property type="entry name" value="CO-CHAPERONE PROTEIN DJLA"/>
    <property type="match status" value="1"/>
</dbReference>
<dbReference type="SUPFAM" id="SSF46565">
    <property type="entry name" value="Chaperone J-domain"/>
    <property type="match status" value="1"/>
</dbReference>
<feature type="transmembrane region" description="Helical" evidence="2">
    <location>
        <begin position="140"/>
        <end position="168"/>
    </location>
</feature>
<protein>
    <recommendedName>
        <fullName evidence="3">J domain-containing protein</fullName>
    </recommendedName>
</protein>
<evidence type="ECO:0000313" key="4">
    <source>
        <dbReference type="EMBL" id="TMW68503.1"/>
    </source>
</evidence>
<keyword evidence="2" id="KW-1133">Transmembrane helix</keyword>
<name>A0A8K1FSF6_PYTOL</name>
<organism evidence="4 5">
    <name type="scientific">Pythium oligandrum</name>
    <name type="common">Mycoparasitic fungus</name>
    <dbReference type="NCBI Taxonomy" id="41045"/>
    <lineage>
        <taxon>Eukaryota</taxon>
        <taxon>Sar</taxon>
        <taxon>Stramenopiles</taxon>
        <taxon>Oomycota</taxon>
        <taxon>Peronosporomycetes</taxon>
        <taxon>Pythiales</taxon>
        <taxon>Pythiaceae</taxon>
        <taxon>Pythium</taxon>
    </lineage>
</organism>
<feature type="region of interest" description="Disordered" evidence="1">
    <location>
        <begin position="204"/>
        <end position="228"/>
    </location>
</feature>
<sequence length="228" mass="26126">MQVMRPLAAAFGAVLLLLAALCAYDTWWNDFSALDNYEVLRLSRSASSADIKRSFRELSLRYHPDKDNTELSVRRFHRISDAYQTLLNDETRQTYDERLREEERRRIFEDQGASIRLRPSPPAQDLLERLWFYLYQLPPIVLTLLPSLLSFRGFFTVLVVSGTVIFLVDTSSRFFSALKPSDAASSKEFKDFGLLAARARQQEALDAQPVVTKSKAKPKRSSKPTSLQ</sequence>
<keyword evidence="2" id="KW-0812">Transmembrane</keyword>
<dbReference type="Pfam" id="PF00226">
    <property type="entry name" value="DnaJ"/>
    <property type="match status" value="1"/>
</dbReference>
<evidence type="ECO:0000259" key="3">
    <source>
        <dbReference type="PROSITE" id="PS50076"/>
    </source>
</evidence>
<dbReference type="InterPro" id="IPR036869">
    <property type="entry name" value="J_dom_sf"/>
</dbReference>
<dbReference type="CDD" id="cd06257">
    <property type="entry name" value="DnaJ"/>
    <property type="match status" value="1"/>
</dbReference>
<dbReference type="PROSITE" id="PS50076">
    <property type="entry name" value="DNAJ_2"/>
    <property type="match status" value="1"/>
</dbReference>